<comment type="caution">
    <text evidence="1">The sequence shown here is derived from an EMBL/GenBank/DDBJ whole genome shotgun (WGS) entry which is preliminary data.</text>
</comment>
<keyword evidence="2" id="KW-1185">Reference proteome</keyword>
<dbReference type="EMBL" id="JANLCM010000001">
    <property type="protein sequence ID" value="MCS5717555.1"/>
    <property type="molecule type" value="Genomic_DNA"/>
</dbReference>
<dbReference type="Proteomes" id="UP001165584">
    <property type="component" value="Unassembled WGS sequence"/>
</dbReference>
<dbReference type="Gene3D" id="3.10.450.50">
    <property type="match status" value="1"/>
</dbReference>
<dbReference type="RefSeq" id="WP_259505921.1">
    <property type="nucleotide sequence ID" value="NZ_JANLCM010000001.1"/>
</dbReference>
<dbReference type="InterPro" id="IPR032710">
    <property type="entry name" value="NTF2-like_dom_sf"/>
</dbReference>
<name>A0ABT2GQI7_9MICO</name>
<gene>
    <name evidence="1" type="ORF">N1027_05325</name>
</gene>
<proteinExistence type="predicted"/>
<evidence type="ECO:0000313" key="1">
    <source>
        <dbReference type="EMBL" id="MCS5717555.1"/>
    </source>
</evidence>
<sequence>MPHTLPSAIDSMIAATNSADDAAFLAAFAEDAEVADGDRVFHGREGAARWNASDNIGVGMHYELVSWSSVGKDAYEVILRARSRRFSGTGTLRIAIRDGLISAMAPV</sequence>
<accession>A0ABT2GQI7</accession>
<protein>
    <submittedName>
        <fullName evidence="1">Nuclear transport factor 2 family protein</fullName>
    </submittedName>
</protein>
<dbReference type="SUPFAM" id="SSF54427">
    <property type="entry name" value="NTF2-like"/>
    <property type="match status" value="1"/>
</dbReference>
<reference evidence="1" key="1">
    <citation type="submission" date="2022-08" db="EMBL/GenBank/DDBJ databases">
        <authorList>
            <person name="Deng Y."/>
            <person name="Han X.-F."/>
            <person name="Zhang Y.-Q."/>
        </authorList>
    </citation>
    <scope>NUCLEOTIDE SEQUENCE</scope>
    <source>
        <strain evidence="1">CPCC 205763</strain>
    </source>
</reference>
<evidence type="ECO:0000313" key="2">
    <source>
        <dbReference type="Proteomes" id="UP001165584"/>
    </source>
</evidence>
<organism evidence="1 2">
    <name type="scientific">Herbiconiux aconitum</name>
    <dbReference type="NCBI Taxonomy" id="2970913"/>
    <lineage>
        <taxon>Bacteria</taxon>
        <taxon>Bacillati</taxon>
        <taxon>Actinomycetota</taxon>
        <taxon>Actinomycetes</taxon>
        <taxon>Micrococcales</taxon>
        <taxon>Microbacteriaceae</taxon>
        <taxon>Herbiconiux</taxon>
    </lineage>
</organism>